<evidence type="ECO:0000313" key="2">
    <source>
        <dbReference type="Proteomes" id="UP000637980"/>
    </source>
</evidence>
<gene>
    <name evidence="1" type="ORF">GCM10007094_44470</name>
</gene>
<dbReference type="Proteomes" id="UP000637980">
    <property type="component" value="Unassembled WGS sequence"/>
</dbReference>
<accession>A0ABQ3ETR9</accession>
<organism evidence="1 2">
    <name type="scientific">Pseudovibrio japonicus</name>
    <dbReference type="NCBI Taxonomy" id="366534"/>
    <lineage>
        <taxon>Bacteria</taxon>
        <taxon>Pseudomonadati</taxon>
        <taxon>Pseudomonadota</taxon>
        <taxon>Alphaproteobacteria</taxon>
        <taxon>Hyphomicrobiales</taxon>
        <taxon>Stappiaceae</taxon>
        <taxon>Pseudovibrio</taxon>
    </lineage>
</organism>
<dbReference type="SMART" id="SM01260">
    <property type="entry name" value="LANC_like"/>
    <property type="match status" value="1"/>
</dbReference>
<name>A0ABQ3ETR9_9HYPH</name>
<dbReference type="Pfam" id="PF05147">
    <property type="entry name" value="LANC_like"/>
    <property type="match status" value="1"/>
</dbReference>
<dbReference type="EMBL" id="BMXE01000013">
    <property type="protein sequence ID" value="GHB50303.1"/>
    <property type="molecule type" value="Genomic_DNA"/>
</dbReference>
<dbReference type="Pfam" id="PF17914">
    <property type="entry name" value="HopA1"/>
    <property type="match status" value="1"/>
</dbReference>
<dbReference type="InterPro" id="IPR040871">
    <property type="entry name" value="HopA1"/>
</dbReference>
<dbReference type="SUPFAM" id="SSF158745">
    <property type="entry name" value="LanC-like"/>
    <property type="match status" value="1"/>
</dbReference>
<comment type="caution">
    <text evidence="1">The sequence shown here is derived from an EMBL/GenBank/DDBJ whole genome shotgun (WGS) entry which is preliminary data.</text>
</comment>
<sequence length="744" mass="81263">MQNFNEQITSAIDNLEILSPTSFSWMGHLSEPIGKEIEDTLDADALKHLLISRIQTRLYENFYSSGGPVPIPWHRRPPTDVAEKLELPKKIIDASTSTGWYQNGWHIEEVKKNGLVVANGQRKLFCRPDQVRPIEDDYLLPYTKVDLKTTPASPSLSPGYLSLFGNAGFARPDDPSVRFYLHASPDSVTNLVASLTKLLNDEDCAFTLKVMNFASRQDRCDAVVLYLSRADFLSLKAPLLDALKTLAPKLLPGIPMLTKRIANGIGMADNPITDHRDPVSFGSHRCRLIARAMTDAFHTKKPELEAVLAAFKAEGLDPEKPYLGSDGLDEFDLIPEAKKLAPHIPDQAECLTVARQIGVALVKSAIWHENRCTWFGAINEVHGTDAPQLMSQTLPHSLYGGTAGVALFLAELYAAMGDIRFKKAANGALNQTLAQENIATPGFYSGGIGLAYAALRFEHLTGDTTFSELAQGLITDTIAASKQTDILELGAGLAGTLLGLVLLQNMKLAEGLKPHIRALADTLCKSAAWQDDMCTWQMDRGENLGMLHGTSGIAHSLLSAHALTDEPNYLKTALGALRYTDQFFLIDKNNWQDRRMKDSTRHKPSVSTSWCNGTVGMAMLRTAFLKEQHDGTIHANTILAAESTLKSATKAMARSGSDFCLCHGLSGSAEALQYLSVFLDRSDLQEAASEIIAHGYANYHQTGKSWPCGVLCGSTPGLMTGLSGIGYFYLRQAQKDVPSLLMIT</sequence>
<keyword evidence="2" id="KW-1185">Reference proteome</keyword>
<reference evidence="2" key="1">
    <citation type="journal article" date="2019" name="Int. J. Syst. Evol. Microbiol.">
        <title>The Global Catalogue of Microorganisms (GCM) 10K type strain sequencing project: providing services to taxonomists for standard genome sequencing and annotation.</title>
        <authorList>
            <consortium name="The Broad Institute Genomics Platform"/>
            <consortium name="The Broad Institute Genome Sequencing Center for Infectious Disease"/>
            <person name="Wu L."/>
            <person name="Ma J."/>
        </authorList>
    </citation>
    <scope>NUCLEOTIDE SEQUENCE [LARGE SCALE GENOMIC DNA]</scope>
    <source>
        <strain evidence="2">KCTC 12861</strain>
    </source>
</reference>
<protein>
    <recommendedName>
        <fullName evidence="3">Lantibiotic biosynthesis protein dehydration domain-containing protein</fullName>
    </recommendedName>
</protein>
<evidence type="ECO:0008006" key="3">
    <source>
        <dbReference type="Google" id="ProtNLM"/>
    </source>
</evidence>
<dbReference type="PRINTS" id="PR01950">
    <property type="entry name" value="LANCSUPER"/>
</dbReference>
<proteinExistence type="predicted"/>
<dbReference type="RefSeq" id="WP_189438997.1">
    <property type="nucleotide sequence ID" value="NZ_BMXE01000013.1"/>
</dbReference>
<dbReference type="PRINTS" id="PR01955">
    <property type="entry name" value="LANCFRANKIA"/>
</dbReference>
<dbReference type="InterPro" id="IPR007822">
    <property type="entry name" value="LANC-like"/>
</dbReference>
<dbReference type="Gene3D" id="1.50.10.20">
    <property type="match status" value="1"/>
</dbReference>
<evidence type="ECO:0000313" key="1">
    <source>
        <dbReference type="EMBL" id="GHB50303.1"/>
    </source>
</evidence>